<feature type="compositionally biased region" description="Basic and acidic residues" evidence="2">
    <location>
        <begin position="1204"/>
        <end position="1215"/>
    </location>
</feature>
<feature type="region of interest" description="Disordered" evidence="2">
    <location>
        <begin position="1"/>
        <end position="38"/>
    </location>
</feature>
<feature type="compositionally biased region" description="Low complexity" evidence="2">
    <location>
        <begin position="868"/>
        <end position="909"/>
    </location>
</feature>
<feature type="compositionally biased region" description="Low complexity" evidence="2">
    <location>
        <begin position="251"/>
        <end position="271"/>
    </location>
</feature>
<evidence type="ECO:0000256" key="1">
    <source>
        <dbReference type="ARBA" id="ARBA00022468"/>
    </source>
</evidence>
<evidence type="ECO:0008006" key="7">
    <source>
        <dbReference type="Google" id="ProtNLM"/>
    </source>
</evidence>
<dbReference type="Proteomes" id="UP000077684">
    <property type="component" value="Unassembled WGS sequence"/>
</dbReference>
<dbReference type="SUPFAM" id="SSF50729">
    <property type="entry name" value="PH domain-like"/>
    <property type="match status" value="1"/>
</dbReference>
<feature type="region of interest" description="Disordered" evidence="2">
    <location>
        <begin position="802"/>
        <end position="831"/>
    </location>
</feature>
<feature type="compositionally biased region" description="Gly residues" evidence="2">
    <location>
        <begin position="1670"/>
        <end position="1684"/>
    </location>
</feature>
<dbReference type="InterPro" id="IPR008936">
    <property type="entry name" value="Rho_GTPase_activation_prot"/>
</dbReference>
<organism evidence="5 6">
    <name type="scientific">Tilletia controversa</name>
    <name type="common">dwarf bunt fungus</name>
    <dbReference type="NCBI Taxonomy" id="13291"/>
    <lineage>
        <taxon>Eukaryota</taxon>
        <taxon>Fungi</taxon>
        <taxon>Dikarya</taxon>
        <taxon>Basidiomycota</taxon>
        <taxon>Ustilaginomycotina</taxon>
        <taxon>Exobasidiomycetes</taxon>
        <taxon>Tilletiales</taxon>
        <taxon>Tilletiaceae</taxon>
        <taxon>Tilletia</taxon>
    </lineage>
</organism>
<feature type="compositionally biased region" description="Low complexity" evidence="2">
    <location>
        <begin position="1641"/>
        <end position="1650"/>
    </location>
</feature>
<dbReference type="InterPro" id="IPR000198">
    <property type="entry name" value="RhoGAP_dom"/>
</dbReference>
<feature type="compositionally biased region" description="Low complexity" evidence="2">
    <location>
        <begin position="456"/>
        <end position="487"/>
    </location>
</feature>
<dbReference type="SMART" id="SM00233">
    <property type="entry name" value="PH"/>
    <property type="match status" value="1"/>
</dbReference>
<feature type="compositionally biased region" description="Polar residues" evidence="2">
    <location>
        <begin position="1578"/>
        <end position="1596"/>
    </location>
</feature>
<dbReference type="PANTHER" id="PTHR23176">
    <property type="entry name" value="RHO/RAC/CDC GTPASE-ACTIVATING PROTEIN"/>
    <property type="match status" value="1"/>
</dbReference>
<dbReference type="PROSITE" id="PS50238">
    <property type="entry name" value="RHOGAP"/>
    <property type="match status" value="1"/>
</dbReference>
<keyword evidence="1" id="KW-0343">GTPase activation</keyword>
<feature type="region of interest" description="Disordered" evidence="2">
    <location>
        <begin position="696"/>
        <end position="716"/>
    </location>
</feature>
<dbReference type="PROSITE" id="PS50195">
    <property type="entry name" value="PX"/>
    <property type="match status" value="1"/>
</dbReference>
<dbReference type="Gene3D" id="1.10.555.10">
    <property type="entry name" value="Rho GTPase activation protein"/>
    <property type="match status" value="1"/>
</dbReference>
<dbReference type="Pfam" id="PF00787">
    <property type="entry name" value="PX"/>
    <property type="match status" value="1"/>
</dbReference>
<dbReference type="PANTHER" id="PTHR23176:SF129">
    <property type="entry name" value="RHO GTPASE ACTIVATING PROTEIN AT 16F, ISOFORM E-RELATED"/>
    <property type="match status" value="1"/>
</dbReference>
<feature type="compositionally biased region" description="Low complexity" evidence="2">
    <location>
        <begin position="998"/>
        <end position="1013"/>
    </location>
</feature>
<dbReference type="Pfam" id="PF00620">
    <property type="entry name" value="RhoGAP"/>
    <property type="match status" value="1"/>
</dbReference>
<feature type="compositionally biased region" description="Basic and acidic residues" evidence="2">
    <location>
        <begin position="328"/>
        <end position="340"/>
    </location>
</feature>
<protein>
    <recommendedName>
        <fullName evidence="7">Rho-GAP domain-containing protein</fullName>
    </recommendedName>
</protein>
<evidence type="ECO:0000313" key="6">
    <source>
        <dbReference type="Proteomes" id="UP000077684"/>
    </source>
</evidence>
<feature type="region of interest" description="Disordered" evidence="2">
    <location>
        <begin position="111"/>
        <end position="173"/>
    </location>
</feature>
<feature type="compositionally biased region" description="Polar residues" evidence="2">
    <location>
        <begin position="697"/>
        <end position="716"/>
    </location>
</feature>
<dbReference type="InterPro" id="IPR036871">
    <property type="entry name" value="PX_dom_sf"/>
</dbReference>
<dbReference type="GO" id="GO:0035091">
    <property type="term" value="F:phosphatidylinositol binding"/>
    <property type="evidence" value="ECO:0007669"/>
    <property type="project" value="InterPro"/>
</dbReference>
<name>A0A8X7SZK3_9BASI</name>
<accession>A0A8X7SZK3</accession>
<feature type="compositionally biased region" description="Low complexity" evidence="2">
    <location>
        <begin position="368"/>
        <end position="393"/>
    </location>
</feature>
<evidence type="ECO:0000313" key="5">
    <source>
        <dbReference type="EMBL" id="KAE8253224.1"/>
    </source>
</evidence>
<feature type="region of interest" description="Disordered" evidence="2">
    <location>
        <begin position="1641"/>
        <end position="1698"/>
    </location>
</feature>
<feature type="compositionally biased region" description="Gly residues" evidence="2">
    <location>
        <begin position="810"/>
        <end position="826"/>
    </location>
</feature>
<dbReference type="CDD" id="cd06093">
    <property type="entry name" value="PX_domain"/>
    <property type="match status" value="1"/>
</dbReference>
<dbReference type="GO" id="GO:0007165">
    <property type="term" value="P:signal transduction"/>
    <property type="evidence" value="ECO:0007669"/>
    <property type="project" value="InterPro"/>
</dbReference>
<comment type="caution">
    <text evidence="5">The sequence shown here is derived from an EMBL/GenBank/DDBJ whole genome shotgun (WGS) entry which is preliminary data.</text>
</comment>
<feature type="compositionally biased region" description="Low complexity" evidence="2">
    <location>
        <begin position="133"/>
        <end position="146"/>
    </location>
</feature>
<feature type="domain" description="Rho-GAP" evidence="4">
    <location>
        <begin position="1254"/>
        <end position="1456"/>
    </location>
</feature>
<sequence length="1698" mass="173117">MSQSQNHYSSSSSSSSSNAHAELAHPHTGTSTPPTASTADLTTLGTKIVYQPITLAQALQNYNNDARLALEDIIASRNSINYDAAKLSNDNARLWGLVEKFRRENEALRARINSGSPAGSLPANTTTTATRGSPLTAASAPATAPPHRSHFDLTSLSASGSPVSSHTDTGITPKSRQYASADAASLAIAASHASLAQAVGMPNNNNNNNNKTLSEQEAAAAAAARAQNIMQQRMAAQAQAQALGGGAIPGLAASSAGPSSSSNSSQQHHSSGAGGSGPNQNTAQNFSSSGHSRNPAGTGLARGGESLYGRLSSESEGESFAAVDDSDAEHGSAQEAHPDAPKSGQAATGGSLGSIHSALGLSHDTVSQQQTPQQQPKMLHQHHQQQQQQQQQQAGNSRNMAGVGAGGNTSSPRRAPQQLPLSPRSRATGLPPDQHQHQYHQQHYDSPTSPPSNPYSAQAQASALLQAAAGVSSTSAGSPGGSSAASGGRHGRQRTQDIGQAIAQAAFLSSSSTAPRLDAATLTNSTAIHVPSSRLRVLERGRETVYFEISITILVPPAHWGPPPPSNAQGLLMGEYPPMKWTVEKTVSDLGGLDGRLRQKHGKSATKKLPELPDQSLFGDHAPSRVDQRKTVVETYLQKLLNLSLPDKDDICTFLCTDVARPRPVDPAALQKEGFLTKKGLNPGRWVTRYYCLRNPPSGTQPNGTSSTSAAGSDNKQPFRLDYYEYLGGPQIGSINIVGAEIGRQQRNTASDMDENSYRHAFLILERRPVTGPTNGELASSGTMNSLSSGYSGSTGATLTPGAGAAGSAAGTGTGTGTGTGNGSGTGSASTLTMQTVRHVLCAENDRERDEWVDVLVRAIDTAHRETTQSGSSSTSAAPSQSGHPSQQQQQQQHLQAAPVLGNNNNNNNSQASHPGSPQLNNAMSLASMDQGVQQQLPGSTSFAELSSPVSSSAATGSPAHHAWNPPSGAGSSATGSGSVSGPSGVGAGQRHGKNVPSSSSAGGQGQYASGAGPTYSPRGANTSLPSESGHGAGAGAVHGYAQNHGYGGGGGGGYGQASSQQTHGGYEVSAARMGGPGRSMSTDAGGSSEGGRVMSGTTASGSVGNLGHHETSSVSLVSSAATASGAAGGNNTSVSTPFRTNKAAISGPMNGTPIPQGYKFGGSSAASAARGVNAGSGSGGGGGGSNTAGGSGAGGGGPDDEVGERKEKESEKKRFWQGFRGFGNSDKDKNGNHSFGRGQQQQQQDAARPVFGVSLVDAIAVSSVSEGLGLPSVVYRCIEYLERKQAFKEEGIYRLSGSSAVIKSLKDRFNTVGDVDLLAPGVEYYDPHAVAGLLKTFLRELPESVLTRELHFEFLRVNDVPDRRDRVRELGRLVCMLPLANYSVLRTLCSHLIKIIQHADVNKMTMRNVGIVFSPTLAIPAGVFALLLTEFDYVFFTDATGLRAPMTIEDEEAHEAAVAAAAAAAEAAIQRQLSPPPGAAPNLSSPGGQQQQTGGLMAPGPRKAGRNPNRGSWIAGTTLHSGGDGATHQLAMQMAAAQEASSMPSPSQVQAAIAAAGSSSSSSGPGSAASGIGNGGTSLSASPSGQRSNRNSLSYNESDAERLLGLGGGMNGHNLVGQGLSALEISKAEEELGAMSSALMSAGSGSASSGSGGGDGGGRGHGHGHGHGQGHGQGNVMMMGGGMVAPPAGSGGESAEY</sequence>
<dbReference type="GO" id="GO:0005096">
    <property type="term" value="F:GTPase activator activity"/>
    <property type="evidence" value="ECO:0007669"/>
    <property type="project" value="UniProtKB-KW"/>
</dbReference>
<dbReference type="InterPro" id="IPR001849">
    <property type="entry name" value="PH_domain"/>
</dbReference>
<feature type="compositionally biased region" description="Gly residues" evidence="2">
    <location>
        <begin position="1175"/>
        <end position="1198"/>
    </location>
</feature>
<feature type="compositionally biased region" description="Low complexity" evidence="2">
    <location>
        <begin position="28"/>
        <end position="38"/>
    </location>
</feature>
<dbReference type="InterPro" id="IPR011993">
    <property type="entry name" value="PH-like_dom_sf"/>
</dbReference>
<dbReference type="SUPFAM" id="SSF48350">
    <property type="entry name" value="GTPase activation domain, GAP"/>
    <property type="match status" value="1"/>
</dbReference>
<proteinExistence type="predicted"/>
<reference evidence="5" key="2">
    <citation type="journal article" date="2019" name="IMA Fungus">
        <title>Genome sequencing and comparison of five Tilletia species to identify candidate genes for the detection of regulated species infecting wheat.</title>
        <authorList>
            <person name="Nguyen H.D.T."/>
            <person name="Sultana T."/>
            <person name="Kesanakurti P."/>
            <person name="Hambleton S."/>
        </authorList>
    </citation>
    <scope>NUCLEOTIDE SEQUENCE</scope>
    <source>
        <strain evidence="5">DAOMC 236426</strain>
    </source>
</reference>
<dbReference type="SMART" id="SM00324">
    <property type="entry name" value="RhoGAP"/>
    <property type="match status" value="1"/>
</dbReference>
<feature type="region of interest" description="Disordered" evidence="2">
    <location>
        <begin position="251"/>
        <end position="494"/>
    </location>
</feature>
<dbReference type="GO" id="GO:0005737">
    <property type="term" value="C:cytoplasm"/>
    <property type="evidence" value="ECO:0007669"/>
    <property type="project" value="TreeGrafter"/>
</dbReference>
<dbReference type="InterPro" id="IPR001683">
    <property type="entry name" value="PX_dom"/>
</dbReference>
<feature type="domain" description="PX" evidence="3">
    <location>
        <begin position="525"/>
        <end position="662"/>
    </location>
</feature>
<feature type="compositionally biased region" description="Polar residues" evidence="2">
    <location>
        <begin position="113"/>
        <end position="131"/>
    </location>
</feature>
<reference evidence="5" key="1">
    <citation type="submission" date="2016-04" db="EMBL/GenBank/DDBJ databases">
        <authorList>
            <person name="Nguyen H.D."/>
            <person name="Samba Siva P."/>
            <person name="Cullis J."/>
            <person name="Levesque C.A."/>
            <person name="Hambleton S."/>
        </authorList>
    </citation>
    <scope>NUCLEOTIDE SEQUENCE</scope>
    <source>
        <strain evidence="5">DAOMC 236426</strain>
    </source>
</reference>
<feature type="compositionally biased region" description="Polar residues" evidence="2">
    <location>
        <begin position="152"/>
        <end position="173"/>
    </location>
</feature>
<feature type="compositionally biased region" description="Low complexity" evidence="2">
    <location>
        <begin position="942"/>
        <end position="983"/>
    </location>
</feature>
<dbReference type="EMBL" id="LWDE02000106">
    <property type="protein sequence ID" value="KAE8253224.1"/>
    <property type="molecule type" value="Genomic_DNA"/>
</dbReference>
<feature type="compositionally biased region" description="Gly residues" evidence="2">
    <location>
        <begin position="1651"/>
        <end position="1660"/>
    </location>
</feature>
<gene>
    <name evidence="5" type="ORF">A4X06_0g1607</name>
</gene>
<feature type="compositionally biased region" description="Gly residues" evidence="2">
    <location>
        <begin position="1046"/>
        <end position="1056"/>
    </location>
</feature>
<feature type="compositionally biased region" description="Polar residues" evidence="2">
    <location>
        <begin position="931"/>
        <end position="941"/>
    </location>
</feature>
<evidence type="ECO:0000259" key="3">
    <source>
        <dbReference type="PROSITE" id="PS50195"/>
    </source>
</evidence>
<dbReference type="Gene3D" id="2.30.29.30">
    <property type="entry name" value="Pleckstrin-homology domain (PH domain)/Phosphotyrosine-binding domain (PTB)"/>
    <property type="match status" value="1"/>
</dbReference>
<feature type="region of interest" description="Disordered" evidence="2">
    <location>
        <begin position="864"/>
        <end position="1151"/>
    </location>
</feature>
<evidence type="ECO:0000259" key="4">
    <source>
        <dbReference type="PROSITE" id="PS50238"/>
    </source>
</evidence>
<evidence type="ECO:0000256" key="2">
    <source>
        <dbReference type="SAM" id="MobiDB-lite"/>
    </source>
</evidence>
<feature type="compositionally biased region" description="Polar residues" evidence="2">
    <location>
        <begin position="910"/>
        <end position="925"/>
    </location>
</feature>
<dbReference type="SUPFAM" id="SSF64268">
    <property type="entry name" value="PX domain"/>
    <property type="match status" value="1"/>
</dbReference>
<dbReference type="Gene3D" id="3.30.1520.10">
    <property type="entry name" value="Phox-like domain"/>
    <property type="match status" value="1"/>
</dbReference>
<keyword evidence="6" id="KW-1185">Reference proteome</keyword>
<dbReference type="InterPro" id="IPR050729">
    <property type="entry name" value="Rho-GAP"/>
</dbReference>
<feature type="compositionally biased region" description="Low complexity" evidence="2">
    <location>
        <begin position="1113"/>
        <end position="1136"/>
    </location>
</feature>
<feature type="region of interest" description="Disordered" evidence="2">
    <location>
        <begin position="1474"/>
        <end position="1596"/>
    </location>
</feature>
<feature type="compositionally biased region" description="Low complexity" evidence="2">
    <location>
        <begin position="1164"/>
        <end position="1174"/>
    </location>
</feature>
<feature type="compositionally biased region" description="Low complexity" evidence="2">
    <location>
        <begin position="1532"/>
        <end position="1572"/>
    </location>
</feature>
<feature type="region of interest" description="Disordered" evidence="2">
    <location>
        <begin position="1164"/>
        <end position="1247"/>
    </location>
</feature>
<feature type="compositionally biased region" description="Polar residues" evidence="2">
    <location>
        <begin position="278"/>
        <end position="292"/>
    </location>
</feature>